<proteinExistence type="predicted"/>
<dbReference type="EMBL" id="FMYG01000001">
    <property type="protein sequence ID" value="SDB82876.1"/>
    <property type="molecule type" value="Genomic_DNA"/>
</dbReference>
<accession>A0A1G6GNW1</accession>
<sequence length="103" mass="10785">MSHAIHRLCLSVADATYPLAPTEHVDELKAAIRGAVRSGGDFVDVTLDSGCHLSFFATITSVITITVETVGLDTGTADGEGAADDWAPASFGTYDSDTPWDVI</sequence>
<evidence type="ECO:0000313" key="2">
    <source>
        <dbReference type="EMBL" id="SDB82876.1"/>
    </source>
</evidence>
<evidence type="ECO:0000256" key="1">
    <source>
        <dbReference type="SAM" id="MobiDB-lite"/>
    </source>
</evidence>
<dbReference type="AlphaFoldDB" id="A0A1G6GNW1"/>
<evidence type="ECO:0000313" key="3">
    <source>
        <dbReference type="Proteomes" id="UP000183203"/>
    </source>
</evidence>
<dbReference type="RefSeq" id="WP_058230731.1">
    <property type="nucleotide sequence ID" value="NZ_FMYG01000001.1"/>
</dbReference>
<organism evidence="2 3">
    <name type="scientific">Microbacterium enclense</name>
    <dbReference type="NCBI Taxonomy" id="993073"/>
    <lineage>
        <taxon>Bacteria</taxon>
        <taxon>Bacillati</taxon>
        <taxon>Actinomycetota</taxon>
        <taxon>Actinomycetes</taxon>
        <taxon>Micrococcales</taxon>
        <taxon>Microbacteriaceae</taxon>
        <taxon>Microbacterium</taxon>
    </lineage>
</organism>
<reference evidence="2 3" key="1">
    <citation type="submission" date="2016-09" db="EMBL/GenBank/DDBJ databases">
        <authorList>
            <person name="Capua I."/>
            <person name="De Benedictis P."/>
            <person name="Joannis T."/>
            <person name="Lombin L.H."/>
            <person name="Cattoli G."/>
        </authorList>
    </citation>
    <scope>NUCLEOTIDE SEQUENCE [LARGE SCALE GENOMIC DNA]</scope>
    <source>
        <strain evidence="2 3">NIO-1002</strain>
    </source>
</reference>
<feature type="region of interest" description="Disordered" evidence="1">
    <location>
        <begin position="81"/>
        <end position="103"/>
    </location>
</feature>
<dbReference type="Proteomes" id="UP000183203">
    <property type="component" value="Unassembled WGS sequence"/>
</dbReference>
<dbReference type="OrthoDB" id="5082788at2"/>
<name>A0A1G6GNW1_9MICO</name>
<gene>
    <name evidence="2" type="ORF">SAMN05216418_0407</name>
</gene>
<protein>
    <submittedName>
        <fullName evidence="2">Uncharacterized protein</fullName>
    </submittedName>
</protein>